<dbReference type="RefSeq" id="WP_024029989.1">
    <property type="nucleotide sequence ID" value="NZ_ALAN01000104.1"/>
</dbReference>
<dbReference type="AlphaFoldDB" id="A0AB94IJD8"/>
<accession>A0AB94IJD8</accession>
<proteinExistence type="predicted"/>
<dbReference type="PANTHER" id="PTHR12526:SF625">
    <property type="entry name" value="PHOSPHATIDYLINOSITOL GLYCAN-CLASS A"/>
    <property type="match status" value="1"/>
</dbReference>
<name>A0AB94IJD8_9BACI</name>
<dbReference type="Proteomes" id="UP000018877">
    <property type="component" value="Unassembled WGS sequence"/>
</dbReference>
<evidence type="ECO:0000259" key="1">
    <source>
        <dbReference type="Pfam" id="PF13524"/>
    </source>
</evidence>
<dbReference type="CDD" id="cd03801">
    <property type="entry name" value="GT4_PimA-like"/>
    <property type="match status" value="1"/>
</dbReference>
<dbReference type="PANTHER" id="PTHR12526">
    <property type="entry name" value="GLYCOSYLTRANSFERASE"/>
    <property type="match status" value="1"/>
</dbReference>
<sequence length="331" mass="38098">MKIVHAPTEIAGQMGIICKELRKKGHFAAGYNGFHTYLNYKGDIINTDAFEVMKELEFLVENTDIFHFHNANTFMQDFADLPLLKELGKKMVMHHWGSDVRSVRMVRKLNPYRLPPTYYTDLEIDRQLKYVTKYIDTAIVQDYEAYPYVKDYYKKVFVLPLACNVEDFEVSYPLVTNDNPAIVHAPTNRSFKGSNHVEAAVNQLQGKAEFTYQIVEKMSHEKAIAIYKDADIIIDQLLCGTYGMFSVEAMAMGKPVVAFIRDDVRNKFPAELPIVQATPETLADVLLELIQNPERRHEIGRAGRRYVETYHSAERVTNELITIYQQLLQGE</sequence>
<dbReference type="EMBL" id="ALAN01000104">
    <property type="protein sequence ID" value="ETI67132.1"/>
    <property type="molecule type" value="Genomic_DNA"/>
</dbReference>
<reference evidence="2 3" key="1">
    <citation type="journal article" date="2014" name="Environ. Microbiol.">
        <title>The nitrate-ammonifying and nosZ-carrying bacterium Bacillus vireti is a potent source and sink for nitric and nitrous oxide under high nitrate conditions.</title>
        <authorList>
            <person name="Mania D."/>
            <person name="Heylen K."/>
            <person name="van Spanning R.J."/>
            <person name="Frostegard A."/>
        </authorList>
    </citation>
    <scope>NUCLEOTIDE SEQUENCE [LARGE SCALE GENOMIC DNA]</scope>
    <source>
        <strain evidence="2 3">LMG 21834</strain>
    </source>
</reference>
<gene>
    <name evidence="2" type="ORF">BAVI_19099</name>
</gene>
<dbReference type="InterPro" id="IPR055259">
    <property type="entry name" value="YkvP/CgeB_Glyco_trans-like"/>
</dbReference>
<dbReference type="Pfam" id="PF13524">
    <property type="entry name" value="Glyco_trans_1_2"/>
    <property type="match status" value="1"/>
</dbReference>
<keyword evidence="3" id="KW-1185">Reference proteome</keyword>
<organism evidence="2 3">
    <name type="scientific">Neobacillus vireti LMG 21834</name>
    <dbReference type="NCBI Taxonomy" id="1131730"/>
    <lineage>
        <taxon>Bacteria</taxon>
        <taxon>Bacillati</taxon>
        <taxon>Bacillota</taxon>
        <taxon>Bacilli</taxon>
        <taxon>Bacillales</taxon>
        <taxon>Bacillaceae</taxon>
        <taxon>Neobacillus</taxon>
    </lineage>
</organism>
<feature type="domain" description="Spore protein YkvP/CgeB glycosyl transferase-like" evidence="1">
    <location>
        <begin position="218"/>
        <end position="321"/>
    </location>
</feature>
<evidence type="ECO:0000313" key="3">
    <source>
        <dbReference type="Proteomes" id="UP000018877"/>
    </source>
</evidence>
<protein>
    <recommendedName>
        <fullName evidence="1">Spore protein YkvP/CgeB glycosyl transferase-like domain-containing protein</fullName>
    </recommendedName>
</protein>
<dbReference type="Gene3D" id="3.40.50.2000">
    <property type="entry name" value="Glycogen Phosphorylase B"/>
    <property type="match status" value="1"/>
</dbReference>
<comment type="caution">
    <text evidence="2">The sequence shown here is derived from an EMBL/GenBank/DDBJ whole genome shotgun (WGS) entry which is preliminary data.</text>
</comment>
<evidence type="ECO:0000313" key="2">
    <source>
        <dbReference type="EMBL" id="ETI67132.1"/>
    </source>
</evidence>
<dbReference type="GO" id="GO:0016757">
    <property type="term" value="F:glycosyltransferase activity"/>
    <property type="evidence" value="ECO:0007669"/>
    <property type="project" value="TreeGrafter"/>
</dbReference>
<dbReference type="SUPFAM" id="SSF53756">
    <property type="entry name" value="UDP-Glycosyltransferase/glycogen phosphorylase"/>
    <property type="match status" value="1"/>
</dbReference>